<organism evidence="4 5">
    <name type="scientific">Ruminococcus flavefaciens</name>
    <dbReference type="NCBI Taxonomy" id="1265"/>
    <lineage>
        <taxon>Bacteria</taxon>
        <taxon>Bacillati</taxon>
        <taxon>Bacillota</taxon>
        <taxon>Clostridia</taxon>
        <taxon>Eubacteriales</taxon>
        <taxon>Oscillospiraceae</taxon>
        <taxon>Ruminococcus</taxon>
    </lineage>
</organism>
<evidence type="ECO:0000313" key="4">
    <source>
        <dbReference type="EMBL" id="PWJ11287.1"/>
    </source>
</evidence>
<keyword evidence="2" id="KW-0804">Transcription</keyword>
<sequence>MKIDRLIGILSVLLQRDKVTSQELAEKFEVSRRTILRDIESINIAGIPIVSEQGQGGGISIMDGYKIDRTLLSSGDMQAILSGLRSLDSVSGTNHYRQLMEKLSADDMTSVNVDNHIIIDLSSWDKSAIADKIELIKQAIEQRHLITFCYYSPNGESKRRIEPYHLIFQWSAWYVWGYCTERENYRMFKLTRMTELAITDDRCEDRVIPKYTSDKLRHTKGEIKATVKFDISVKWRIIDEFGADFLKYDDSGNLVMDFTWSDKQSFFSYILTFGDSAEIVSPQEYRQEFAELAKNIYIKYET</sequence>
<name>A0A315XVQ1_RUMFL</name>
<proteinExistence type="predicted"/>
<dbReference type="PANTHER" id="PTHR34580:SF1">
    <property type="entry name" value="PROTEIN PAFC"/>
    <property type="match status" value="1"/>
</dbReference>
<gene>
    <name evidence="4" type="ORF">IE37_02510</name>
</gene>
<dbReference type="AlphaFoldDB" id="A0A315XVQ1"/>
<dbReference type="OrthoDB" id="9815009at2"/>
<dbReference type="PROSITE" id="PS52050">
    <property type="entry name" value="WYL"/>
    <property type="match status" value="1"/>
</dbReference>
<dbReference type="InterPro" id="IPR013196">
    <property type="entry name" value="HTH_11"/>
</dbReference>
<evidence type="ECO:0000256" key="2">
    <source>
        <dbReference type="ARBA" id="ARBA00023163"/>
    </source>
</evidence>
<feature type="domain" description="HTH deoR-type" evidence="3">
    <location>
        <begin position="2"/>
        <end position="60"/>
    </location>
</feature>
<dbReference type="Gene3D" id="1.10.10.10">
    <property type="entry name" value="Winged helix-like DNA-binding domain superfamily/Winged helix DNA-binding domain"/>
    <property type="match status" value="1"/>
</dbReference>
<dbReference type="PROSITE" id="PS51000">
    <property type="entry name" value="HTH_DEOR_2"/>
    <property type="match status" value="1"/>
</dbReference>
<keyword evidence="1" id="KW-0805">Transcription regulation</keyword>
<dbReference type="InterPro" id="IPR057727">
    <property type="entry name" value="WCX_dom"/>
</dbReference>
<keyword evidence="4" id="KW-0238">DNA-binding</keyword>
<evidence type="ECO:0000256" key="1">
    <source>
        <dbReference type="ARBA" id="ARBA00023015"/>
    </source>
</evidence>
<dbReference type="InterPro" id="IPR026881">
    <property type="entry name" value="WYL_dom"/>
</dbReference>
<evidence type="ECO:0000313" key="5">
    <source>
        <dbReference type="Proteomes" id="UP000245720"/>
    </source>
</evidence>
<dbReference type="GO" id="GO:0003677">
    <property type="term" value="F:DNA binding"/>
    <property type="evidence" value="ECO:0007669"/>
    <property type="project" value="UniProtKB-KW"/>
</dbReference>
<dbReference type="Pfam" id="PF13280">
    <property type="entry name" value="WYL"/>
    <property type="match status" value="1"/>
</dbReference>
<comment type="caution">
    <text evidence="4">The sequence shown here is derived from an EMBL/GenBank/DDBJ whole genome shotgun (WGS) entry which is preliminary data.</text>
</comment>
<evidence type="ECO:0000259" key="3">
    <source>
        <dbReference type="PROSITE" id="PS51000"/>
    </source>
</evidence>
<dbReference type="PIRSF" id="PIRSF016838">
    <property type="entry name" value="PafC"/>
    <property type="match status" value="1"/>
</dbReference>
<dbReference type="PANTHER" id="PTHR34580">
    <property type="match status" value="1"/>
</dbReference>
<accession>A0A315XVQ1</accession>
<dbReference type="InterPro" id="IPR036388">
    <property type="entry name" value="WH-like_DNA-bd_sf"/>
</dbReference>
<dbReference type="EMBL" id="QGDI01000010">
    <property type="protein sequence ID" value="PWJ11287.1"/>
    <property type="molecule type" value="Genomic_DNA"/>
</dbReference>
<dbReference type="InterPro" id="IPR028349">
    <property type="entry name" value="PafC-like"/>
</dbReference>
<dbReference type="RefSeq" id="WP_109727240.1">
    <property type="nucleotide sequence ID" value="NZ_CAMGKM010000145.1"/>
</dbReference>
<dbReference type="InterPro" id="IPR001034">
    <property type="entry name" value="DeoR_HTH"/>
</dbReference>
<dbReference type="Pfam" id="PF25583">
    <property type="entry name" value="WCX"/>
    <property type="match status" value="1"/>
</dbReference>
<dbReference type="Proteomes" id="UP000245720">
    <property type="component" value="Unassembled WGS sequence"/>
</dbReference>
<protein>
    <submittedName>
        <fullName evidence="4">Putative DNA-binding transcriptional regulator YafY</fullName>
    </submittedName>
</protein>
<dbReference type="GO" id="GO:0003700">
    <property type="term" value="F:DNA-binding transcription factor activity"/>
    <property type="evidence" value="ECO:0007669"/>
    <property type="project" value="InterPro"/>
</dbReference>
<dbReference type="InterPro" id="IPR036390">
    <property type="entry name" value="WH_DNA-bd_sf"/>
</dbReference>
<dbReference type="Pfam" id="PF08279">
    <property type="entry name" value="HTH_11"/>
    <property type="match status" value="1"/>
</dbReference>
<reference evidence="4 5" key="1">
    <citation type="submission" date="2018-05" db="EMBL/GenBank/DDBJ databases">
        <title>The Hungate 1000. A catalogue of reference genomes from the rumen microbiome.</title>
        <authorList>
            <person name="Kelly W."/>
        </authorList>
    </citation>
    <scope>NUCLEOTIDE SEQUENCE [LARGE SCALE GENOMIC DNA]</scope>
    <source>
        <strain evidence="4 5">SAb67</strain>
    </source>
</reference>
<dbReference type="SUPFAM" id="SSF46785">
    <property type="entry name" value="Winged helix' DNA-binding domain"/>
    <property type="match status" value="1"/>
</dbReference>
<dbReference type="InterPro" id="IPR051534">
    <property type="entry name" value="CBASS_pafABC_assoc_protein"/>
</dbReference>